<sequence>MILRILFTCLRWVLPTSLRRRIYLFLDRIGEKMYGPTDFAVQRIPGNLFLKRSMAAIQEVEAMRIVAAHTTIPIPKVIDLLDNDYILMTGLPGDTLGLAFYDMDERQVEHVRKSLWKMMQQLQDIPQHAGANGVICGPLPTMPCCDVNRVEERAFGPFPDLASFHKFLQGHGRPKESTEEREKMLCVHSKPQRIVFTHGDLNLSNILYENGEITGIIDWTCAGWYPAYWELGKAVYVHRNYQKWRETCRTIWSGYDDELDVEIGLWMDRN</sequence>
<dbReference type="EMBL" id="KN838564">
    <property type="protein sequence ID" value="KIK05020.1"/>
    <property type="molecule type" value="Genomic_DNA"/>
</dbReference>
<dbReference type="PANTHER" id="PTHR21310">
    <property type="entry name" value="AMINOGLYCOSIDE PHOSPHOTRANSFERASE-RELATED-RELATED"/>
    <property type="match status" value="1"/>
</dbReference>
<organism evidence="2 3">
    <name type="scientific">Laccaria amethystina LaAM-08-1</name>
    <dbReference type="NCBI Taxonomy" id="1095629"/>
    <lineage>
        <taxon>Eukaryota</taxon>
        <taxon>Fungi</taxon>
        <taxon>Dikarya</taxon>
        <taxon>Basidiomycota</taxon>
        <taxon>Agaricomycotina</taxon>
        <taxon>Agaricomycetes</taxon>
        <taxon>Agaricomycetidae</taxon>
        <taxon>Agaricales</taxon>
        <taxon>Agaricineae</taxon>
        <taxon>Hydnangiaceae</taxon>
        <taxon>Laccaria</taxon>
    </lineage>
</organism>
<reference evidence="3" key="2">
    <citation type="submission" date="2015-01" db="EMBL/GenBank/DDBJ databases">
        <title>Evolutionary Origins and Diversification of the Mycorrhizal Mutualists.</title>
        <authorList>
            <consortium name="DOE Joint Genome Institute"/>
            <consortium name="Mycorrhizal Genomics Consortium"/>
            <person name="Kohler A."/>
            <person name="Kuo A."/>
            <person name="Nagy L.G."/>
            <person name="Floudas D."/>
            <person name="Copeland A."/>
            <person name="Barry K.W."/>
            <person name="Cichocki N."/>
            <person name="Veneault-Fourrey C."/>
            <person name="LaButti K."/>
            <person name="Lindquist E.A."/>
            <person name="Lipzen A."/>
            <person name="Lundell T."/>
            <person name="Morin E."/>
            <person name="Murat C."/>
            <person name="Riley R."/>
            <person name="Ohm R."/>
            <person name="Sun H."/>
            <person name="Tunlid A."/>
            <person name="Henrissat B."/>
            <person name="Grigoriev I.V."/>
            <person name="Hibbett D.S."/>
            <person name="Martin F."/>
        </authorList>
    </citation>
    <scope>NUCLEOTIDE SEQUENCE [LARGE SCALE GENOMIC DNA]</scope>
    <source>
        <strain evidence="3">LaAM-08-1</strain>
    </source>
</reference>
<evidence type="ECO:0000259" key="1">
    <source>
        <dbReference type="Pfam" id="PF01636"/>
    </source>
</evidence>
<evidence type="ECO:0000313" key="3">
    <source>
        <dbReference type="Proteomes" id="UP000054477"/>
    </source>
</evidence>
<keyword evidence="3" id="KW-1185">Reference proteome</keyword>
<dbReference type="Gene3D" id="3.90.1200.10">
    <property type="match status" value="1"/>
</dbReference>
<proteinExistence type="predicted"/>
<dbReference type="STRING" id="1095629.A0A0C9WZ28"/>
<dbReference type="CDD" id="cd05120">
    <property type="entry name" value="APH_ChoK_like"/>
    <property type="match status" value="1"/>
</dbReference>
<dbReference type="Proteomes" id="UP000054477">
    <property type="component" value="Unassembled WGS sequence"/>
</dbReference>
<dbReference type="AlphaFoldDB" id="A0A0C9WZ28"/>
<dbReference type="OrthoDB" id="5404599at2759"/>
<protein>
    <recommendedName>
        <fullName evidence="1">Aminoglycoside phosphotransferase domain-containing protein</fullName>
    </recommendedName>
</protein>
<evidence type="ECO:0000313" key="2">
    <source>
        <dbReference type="EMBL" id="KIK05020.1"/>
    </source>
</evidence>
<name>A0A0C9WZ28_9AGAR</name>
<accession>A0A0C9WZ28</accession>
<dbReference type="PANTHER" id="PTHR21310:SF15">
    <property type="entry name" value="AMINOGLYCOSIDE PHOSPHOTRANSFERASE DOMAIN-CONTAINING PROTEIN"/>
    <property type="match status" value="1"/>
</dbReference>
<dbReference type="InterPro" id="IPR011009">
    <property type="entry name" value="Kinase-like_dom_sf"/>
</dbReference>
<dbReference type="Pfam" id="PF01636">
    <property type="entry name" value="APH"/>
    <property type="match status" value="1"/>
</dbReference>
<gene>
    <name evidence="2" type="ORF">K443DRAFT_675488</name>
</gene>
<dbReference type="SUPFAM" id="SSF56112">
    <property type="entry name" value="Protein kinase-like (PK-like)"/>
    <property type="match status" value="1"/>
</dbReference>
<dbReference type="HOGENOM" id="CLU_021768_3_2_1"/>
<dbReference type="InterPro" id="IPR051678">
    <property type="entry name" value="AGP_Transferase"/>
</dbReference>
<reference evidence="2 3" key="1">
    <citation type="submission" date="2014-04" db="EMBL/GenBank/DDBJ databases">
        <authorList>
            <consortium name="DOE Joint Genome Institute"/>
            <person name="Kuo A."/>
            <person name="Kohler A."/>
            <person name="Nagy L.G."/>
            <person name="Floudas D."/>
            <person name="Copeland A."/>
            <person name="Barry K.W."/>
            <person name="Cichocki N."/>
            <person name="Veneault-Fourrey C."/>
            <person name="LaButti K."/>
            <person name="Lindquist E.A."/>
            <person name="Lipzen A."/>
            <person name="Lundell T."/>
            <person name="Morin E."/>
            <person name="Murat C."/>
            <person name="Sun H."/>
            <person name="Tunlid A."/>
            <person name="Henrissat B."/>
            <person name="Grigoriev I.V."/>
            <person name="Hibbett D.S."/>
            <person name="Martin F."/>
            <person name="Nordberg H.P."/>
            <person name="Cantor M.N."/>
            <person name="Hua S.X."/>
        </authorList>
    </citation>
    <scope>NUCLEOTIDE SEQUENCE [LARGE SCALE GENOMIC DNA]</scope>
    <source>
        <strain evidence="2 3">LaAM-08-1</strain>
    </source>
</reference>
<dbReference type="InterPro" id="IPR002575">
    <property type="entry name" value="Aminoglycoside_PTrfase"/>
</dbReference>
<feature type="domain" description="Aminoglycoside phosphotransferase" evidence="1">
    <location>
        <begin position="55"/>
        <end position="238"/>
    </location>
</feature>